<dbReference type="Proteomes" id="UP001321450">
    <property type="component" value="Chromosome"/>
</dbReference>
<gene>
    <name evidence="1" type="ORF">MIN45_P2306</name>
</gene>
<keyword evidence="1" id="KW-0413">Isomerase</keyword>
<dbReference type="InterPro" id="IPR025427">
    <property type="entry name" value="DUF4160"/>
</dbReference>
<dbReference type="AlphaFoldDB" id="A0AAU9CQK6"/>
<accession>A0AAU9CQK6</accession>
<evidence type="ECO:0000313" key="2">
    <source>
        <dbReference type="Proteomes" id="UP001321450"/>
    </source>
</evidence>
<keyword evidence="2" id="KW-1185">Reference proteome</keyword>
<sequence length="86" mass="9924">MPEISRFFGIVIAMFYDDHAPPHFHVRYGNQKAIVGIEPLGLLEGKLSPRVLSLVMEWAARHQSELMDNWQRAERYAPLKPIPPLE</sequence>
<evidence type="ECO:0000313" key="1">
    <source>
        <dbReference type="EMBL" id="BCX89932.1"/>
    </source>
</evidence>
<proteinExistence type="predicted"/>
<dbReference type="KEGG" id="meiy:MIN45_P2306"/>
<reference evidence="2" key="1">
    <citation type="journal article" date="2024" name="Int. J. Syst. Evol. Microbiol.">
        <title>Methylomarinovum tepidoasis sp. nov., a moderately thermophilic methanotroph of the family Methylothermaceae isolated from a deep-sea hydrothermal field.</title>
        <authorList>
            <person name="Hirayama H."/>
            <person name="Takaki Y."/>
            <person name="Abe M."/>
            <person name="Miyazaki M."/>
            <person name="Uematsu K."/>
            <person name="Matsui Y."/>
            <person name="Takai K."/>
        </authorList>
    </citation>
    <scope>NUCLEOTIDE SEQUENCE [LARGE SCALE GENOMIC DNA]</scope>
    <source>
        <strain evidence="2">IN45</strain>
    </source>
</reference>
<organism evidence="1 2">
    <name type="scientific">Methylomarinovum tepidoasis</name>
    <dbReference type="NCBI Taxonomy" id="2840183"/>
    <lineage>
        <taxon>Bacteria</taxon>
        <taxon>Pseudomonadati</taxon>
        <taxon>Pseudomonadota</taxon>
        <taxon>Gammaproteobacteria</taxon>
        <taxon>Methylococcales</taxon>
        <taxon>Methylothermaceae</taxon>
        <taxon>Methylomarinovum</taxon>
    </lineage>
</organism>
<name>A0AAU9CQK6_9GAMM</name>
<dbReference type="Pfam" id="PF13711">
    <property type="entry name" value="DUF4160"/>
    <property type="match status" value="1"/>
</dbReference>
<dbReference type="RefSeq" id="WP_286292516.1">
    <property type="nucleotide sequence ID" value="NZ_AP024718.1"/>
</dbReference>
<dbReference type="EMBL" id="AP024718">
    <property type="protein sequence ID" value="BCX89932.1"/>
    <property type="molecule type" value="Genomic_DNA"/>
</dbReference>
<protein>
    <submittedName>
        <fullName evidence="1">Phosphomannomutase</fullName>
        <ecNumber evidence="1">5.4.2.8</ecNumber>
    </submittedName>
</protein>
<dbReference type="EC" id="5.4.2.8" evidence="1"/>
<dbReference type="GO" id="GO:0004615">
    <property type="term" value="F:phosphomannomutase activity"/>
    <property type="evidence" value="ECO:0007669"/>
    <property type="project" value="UniProtKB-EC"/>
</dbReference>